<sequence length="352" mass="39228">MSRTTEEHRAEVEVWRASAPKNDHEIFGRKVKAEKPRHRDLSELSALLAMRSRPIGVAEGVDVTVEPTSPIATNWRLVPANDNELPHEDAGVERVVEVIPSVDMIMREVWEDDIEYGVHVDENGKRHKVITRIGKLRFSDGSQTEKGQKLVLDKVVDADIKMPVGAMLGCREKSARDKGAEIDTTGSNAYYRWMVKGRVATPPKLTPKKGERFAISKAEARKILADAYANTPVLPQTKVCPDGFPYGPSNLSQLFIGGRKGKKGESGSQAWQDIYTQKENRETFNRGLDAMQDTHVRVLTEAMTAKSLGELGEARGYHGRHAIDAGRRLLVAANDNFQEAMELAKYATERDK</sequence>
<protein>
    <submittedName>
        <fullName evidence="1">Uncharacterized protein</fullName>
    </submittedName>
</protein>
<organism evidence="1 2">
    <name type="scientific">Rhizobium rhizogenes (strain K84 / ATCC BAA-868)</name>
    <name type="common">Agrobacterium radiobacter</name>
    <dbReference type="NCBI Taxonomy" id="311403"/>
    <lineage>
        <taxon>Bacteria</taxon>
        <taxon>Pseudomonadati</taxon>
        <taxon>Pseudomonadota</taxon>
        <taxon>Alphaproteobacteria</taxon>
        <taxon>Hyphomicrobiales</taxon>
        <taxon>Rhizobiaceae</taxon>
        <taxon>Rhizobium/Agrobacterium group</taxon>
        <taxon>Rhizobium</taxon>
    </lineage>
</organism>
<dbReference type="RefSeq" id="WP_012651393.1">
    <property type="nucleotide sequence ID" value="NC_011985.1"/>
</dbReference>
<evidence type="ECO:0000313" key="1">
    <source>
        <dbReference type="EMBL" id="ACM26515.1"/>
    </source>
</evidence>
<dbReference type="AlphaFoldDB" id="B9JF24"/>
<dbReference type="EMBL" id="CP000628">
    <property type="protein sequence ID" value="ACM26515.1"/>
    <property type="molecule type" value="Genomic_DNA"/>
</dbReference>
<dbReference type="eggNOG" id="ENOG502ZYJ5">
    <property type="taxonomic scope" value="Bacteria"/>
</dbReference>
<proteinExistence type="predicted"/>
<dbReference type="KEGG" id="ara:Arad_2292"/>
<dbReference type="Proteomes" id="UP000001600">
    <property type="component" value="Chromosome 1"/>
</dbReference>
<dbReference type="STRING" id="311403.Arad_2292"/>
<accession>B9JF24</accession>
<name>B9JF24_RHIR8</name>
<evidence type="ECO:0000313" key="2">
    <source>
        <dbReference type="Proteomes" id="UP000001600"/>
    </source>
</evidence>
<reference evidence="1 2" key="1">
    <citation type="journal article" date="2009" name="J. Bacteriol.">
        <title>Genome sequences of three Agrobacterium biovars help elucidate the evolution of multichromosome genomes in bacteria.</title>
        <authorList>
            <person name="Slater S.C."/>
            <person name="Goldman B.S."/>
            <person name="Goodner B."/>
            <person name="Setubal J.C."/>
            <person name="Farrand S.K."/>
            <person name="Nester E.W."/>
            <person name="Burr T.J."/>
            <person name="Banta L."/>
            <person name="Dickerman A.W."/>
            <person name="Paulsen I."/>
            <person name="Otten L."/>
            <person name="Suen G."/>
            <person name="Welch R."/>
            <person name="Almeida N.F."/>
            <person name="Arnold F."/>
            <person name="Burton O.T."/>
            <person name="Du Z."/>
            <person name="Ewing A."/>
            <person name="Godsy E."/>
            <person name="Heisel S."/>
            <person name="Houmiel K.L."/>
            <person name="Jhaveri J."/>
            <person name="Lu J."/>
            <person name="Miller N.M."/>
            <person name="Norton S."/>
            <person name="Chen Q."/>
            <person name="Phoolcharoen W."/>
            <person name="Ohlin V."/>
            <person name="Ondrusek D."/>
            <person name="Pride N."/>
            <person name="Stricklin S.L."/>
            <person name="Sun J."/>
            <person name="Wheeler C."/>
            <person name="Wilson L."/>
            <person name="Zhu H."/>
            <person name="Wood D.W."/>
        </authorList>
    </citation>
    <scope>NUCLEOTIDE SEQUENCE [LARGE SCALE GENOMIC DNA]</scope>
    <source>
        <strain evidence="2">K84 / ATCC BAA-868</strain>
    </source>
</reference>
<dbReference type="HOGENOM" id="CLU_786742_0_0_5"/>
<gene>
    <name evidence="1" type="ordered locus">Arad_2292</name>
</gene>